<gene>
    <name evidence="6" type="ORF">XAT740_LOCUS44835</name>
</gene>
<comment type="similarity">
    <text evidence="1">Belongs to the Gfa family.</text>
</comment>
<dbReference type="InterPro" id="IPR011057">
    <property type="entry name" value="Mss4-like_sf"/>
</dbReference>
<protein>
    <recommendedName>
        <fullName evidence="5">CENP-V/GFA domain-containing protein</fullName>
    </recommendedName>
</protein>
<evidence type="ECO:0000256" key="2">
    <source>
        <dbReference type="ARBA" id="ARBA00022723"/>
    </source>
</evidence>
<dbReference type="SUPFAM" id="SSF51316">
    <property type="entry name" value="Mss4-like"/>
    <property type="match status" value="1"/>
</dbReference>
<evidence type="ECO:0000259" key="5">
    <source>
        <dbReference type="PROSITE" id="PS51891"/>
    </source>
</evidence>
<dbReference type="AlphaFoldDB" id="A0A815YSH5"/>
<dbReference type="EMBL" id="CAJNOR010005745">
    <property type="protein sequence ID" value="CAF1574802.1"/>
    <property type="molecule type" value="Genomic_DNA"/>
</dbReference>
<evidence type="ECO:0000256" key="4">
    <source>
        <dbReference type="ARBA" id="ARBA00023239"/>
    </source>
</evidence>
<sequence>MNNCGKLATGGDPLDQLNSEQLKFEGSCYCGACQFICEGKPLFRTLCHCSICTRISGGVAVPFVGFTNESLKVTKGLKNLKGFKATERMERFHCKTCSSNVYNQSLLSDRLFRDTSLMNFKRDDQGRIVDLDQLKAGSHMFFSECQQCFADIFKTDGLVKFSTMPGSTIVSNGSSK</sequence>
<comment type="caution">
    <text evidence="6">The sequence shown here is derived from an EMBL/GenBank/DDBJ whole genome shotgun (WGS) entry which is preliminary data.</text>
</comment>
<evidence type="ECO:0000313" key="6">
    <source>
        <dbReference type="EMBL" id="CAF1574802.1"/>
    </source>
</evidence>
<dbReference type="PANTHER" id="PTHR33337:SF40">
    <property type="entry name" value="CENP-V_GFA DOMAIN-CONTAINING PROTEIN-RELATED"/>
    <property type="match status" value="1"/>
</dbReference>
<accession>A0A815YSH5</accession>
<dbReference type="GO" id="GO:0046872">
    <property type="term" value="F:metal ion binding"/>
    <property type="evidence" value="ECO:0007669"/>
    <property type="project" value="UniProtKB-KW"/>
</dbReference>
<dbReference type="Proteomes" id="UP000663828">
    <property type="component" value="Unassembled WGS sequence"/>
</dbReference>
<dbReference type="Gene3D" id="3.90.1590.10">
    <property type="entry name" value="glutathione-dependent formaldehyde- activating enzyme (gfa)"/>
    <property type="match status" value="1"/>
</dbReference>
<keyword evidence="4" id="KW-0456">Lyase</keyword>
<dbReference type="GO" id="GO:0016846">
    <property type="term" value="F:carbon-sulfur lyase activity"/>
    <property type="evidence" value="ECO:0007669"/>
    <property type="project" value="InterPro"/>
</dbReference>
<keyword evidence="7" id="KW-1185">Reference proteome</keyword>
<organism evidence="6 7">
    <name type="scientific">Adineta ricciae</name>
    <name type="common">Rotifer</name>
    <dbReference type="NCBI Taxonomy" id="249248"/>
    <lineage>
        <taxon>Eukaryota</taxon>
        <taxon>Metazoa</taxon>
        <taxon>Spiralia</taxon>
        <taxon>Gnathifera</taxon>
        <taxon>Rotifera</taxon>
        <taxon>Eurotatoria</taxon>
        <taxon>Bdelloidea</taxon>
        <taxon>Adinetida</taxon>
        <taxon>Adinetidae</taxon>
        <taxon>Adineta</taxon>
    </lineage>
</organism>
<proteinExistence type="inferred from homology"/>
<dbReference type="PANTHER" id="PTHR33337">
    <property type="entry name" value="GFA DOMAIN-CONTAINING PROTEIN"/>
    <property type="match status" value="1"/>
</dbReference>
<evidence type="ECO:0000256" key="3">
    <source>
        <dbReference type="ARBA" id="ARBA00022833"/>
    </source>
</evidence>
<dbReference type="Pfam" id="PF04828">
    <property type="entry name" value="GFA"/>
    <property type="match status" value="1"/>
</dbReference>
<keyword evidence="3" id="KW-0862">Zinc</keyword>
<reference evidence="6" key="1">
    <citation type="submission" date="2021-02" db="EMBL/GenBank/DDBJ databases">
        <authorList>
            <person name="Nowell W R."/>
        </authorList>
    </citation>
    <scope>NUCLEOTIDE SEQUENCE</scope>
</reference>
<keyword evidence="2" id="KW-0479">Metal-binding</keyword>
<name>A0A815YSH5_ADIRI</name>
<evidence type="ECO:0000313" key="7">
    <source>
        <dbReference type="Proteomes" id="UP000663828"/>
    </source>
</evidence>
<feature type="domain" description="CENP-V/GFA" evidence="5">
    <location>
        <begin position="24"/>
        <end position="143"/>
    </location>
</feature>
<dbReference type="PROSITE" id="PS51891">
    <property type="entry name" value="CENP_V_GFA"/>
    <property type="match status" value="1"/>
</dbReference>
<evidence type="ECO:0000256" key="1">
    <source>
        <dbReference type="ARBA" id="ARBA00005495"/>
    </source>
</evidence>
<dbReference type="InterPro" id="IPR006913">
    <property type="entry name" value="CENP-V/GFA"/>
</dbReference>